<dbReference type="Proteomes" id="UP000504635">
    <property type="component" value="Unplaced"/>
</dbReference>
<dbReference type="AlphaFoldDB" id="A0A6J2Y143"/>
<feature type="transmembrane region" description="Helical" evidence="1">
    <location>
        <begin position="487"/>
        <end position="505"/>
    </location>
</feature>
<evidence type="ECO:0000313" key="5">
    <source>
        <dbReference type="RefSeq" id="XP_030757478.1"/>
    </source>
</evidence>
<feature type="transmembrane region" description="Helical" evidence="1">
    <location>
        <begin position="304"/>
        <end position="328"/>
    </location>
</feature>
<gene>
    <name evidence="5" type="primary">LOC115883288</name>
</gene>
<feature type="signal peptide" evidence="2">
    <location>
        <begin position="1"/>
        <end position="18"/>
    </location>
</feature>
<feature type="transmembrane region" description="Helical" evidence="1">
    <location>
        <begin position="266"/>
        <end position="284"/>
    </location>
</feature>
<feature type="transmembrane region" description="Helical" evidence="1">
    <location>
        <begin position="557"/>
        <end position="580"/>
    </location>
</feature>
<keyword evidence="2" id="KW-0732">Signal</keyword>
<feature type="transmembrane region" description="Helical" evidence="1">
    <location>
        <begin position="592"/>
        <end position="611"/>
    </location>
</feature>
<evidence type="ECO:0000259" key="3">
    <source>
        <dbReference type="SMART" id="SM00703"/>
    </source>
</evidence>
<evidence type="ECO:0000256" key="1">
    <source>
        <dbReference type="SAM" id="Phobius"/>
    </source>
</evidence>
<dbReference type="Pfam" id="PF01757">
    <property type="entry name" value="Acyl_transf_3"/>
    <property type="match status" value="1"/>
</dbReference>
<dbReference type="PANTHER" id="PTHR11161:SF0">
    <property type="entry name" value="O-ACYLTRANSFERASE LIKE PROTEIN"/>
    <property type="match status" value="1"/>
</dbReference>
<evidence type="ECO:0000256" key="2">
    <source>
        <dbReference type="SAM" id="SignalP"/>
    </source>
</evidence>
<keyword evidence="4" id="KW-1185">Reference proteome</keyword>
<feature type="transmembrane region" description="Helical" evidence="1">
    <location>
        <begin position="517"/>
        <end position="537"/>
    </location>
</feature>
<keyword evidence="1" id="KW-1133">Transmembrane helix</keyword>
<dbReference type="KEGG" id="soy:115883288"/>
<dbReference type="FunCoup" id="A0A6J2Y143">
    <property type="interactions" value="8"/>
</dbReference>
<feature type="domain" description="Nose resistant-to-fluoxetine protein N-terminal" evidence="3">
    <location>
        <begin position="47"/>
        <end position="192"/>
    </location>
</feature>
<name>A0A6J2Y143_SITOR</name>
<proteinExistence type="predicted"/>
<sequence length="680" mass="77427">MKFLPLFIFFVVICSGNCSLLQNYTANPEQLIKSVLDKVNSNELELSLDCVAQLLEFLGNLASFSDGLWALRMIDATAKVPAGIAKINWAWLGNYDECLEISNGNRDVLGSYCLISINIEGYTTMEMKAMERHRLIAEHKRLGKEFSNVTVASFLPAYGVCIPNKCAGENLQAIINIFDGLTSIPFDIMCQSKEDKVELDQGGIITIAFFGAIIAIMVLSTLYDTYCQFHKQAKPHPILASFSVYTNGKKLFHATEKTDLSCLNGIRFLSIMWVVLGHMMSLTASSALDNVYDLYEFVQGTRSLFYVNGTLSVDSFFFLSGFLLVFVFMKAMKSGTKFNIIYFYVHRYIRLTVPFIPVILFFAFLVKYLGSGPLYPELDASLGHLCRKNWWKSLLYIQNYFVPYELCNQQTWYLNVDWQLYLVSPIMLYFLYKLPLIGIHLVCITSLASMAASFFITRHYQLPALLSNLRNLVDYNTKYYMQTYTRAAPYLIGAIVGYYISKVKIYKEIDFNKTPRIIIYSIWVIVLTVMPVCVFGGVDQLNNLDYDVVANSLYNTFVRPTWAVCLGWIVIACSNGYGGIINSILSLPILQILSRFTYSIYMLHLGIAYIVNLNVRSPIHFTEFNMLYSFWPLFMLTFGLSIFWVLAFESPIVVLDKYLSGRGRSKSNDQHLKQVKVGNS</sequence>
<dbReference type="InterPro" id="IPR006621">
    <property type="entry name" value="Nose-resist-to-fluoxetine_N"/>
</dbReference>
<feature type="transmembrane region" description="Helical" evidence="1">
    <location>
        <begin position="439"/>
        <end position="460"/>
    </location>
</feature>
<dbReference type="InterPro" id="IPR002656">
    <property type="entry name" value="Acyl_transf_3_dom"/>
</dbReference>
<accession>A0A6J2Y143</accession>
<dbReference type="InParanoid" id="A0A6J2Y143"/>
<feature type="transmembrane region" description="Helical" evidence="1">
    <location>
        <begin position="631"/>
        <end position="655"/>
    </location>
</feature>
<feature type="transmembrane region" description="Helical" evidence="1">
    <location>
        <begin position="348"/>
        <end position="369"/>
    </location>
</feature>
<organism evidence="4 5">
    <name type="scientific">Sitophilus oryzae</name>
    <name type="common">Rice weevil</name>
    <name type="synonym">Curculio oryzae</name>
    <dbReference type="NCBI Taxonomy" id="7048"/>
    <lineage>
        <taxon>Eukaryota</taxon>
        <taxon>Metazoa</taxon>
        <taxon>Ecdysozoa</taxon>
        <taxon>Arthropoda</taxon>
        <taxon>Hexapoda</taxon>
        <taxon>Insecta</taxon>
        <taxon>Pterygota</taxon>
        <taxon>Neoptera</taxon>
        <taxon>Endopterygota</taxon>
        <taxon>Coleoptera</taxon>
        <taxon>Polyphaga</taxon>
        <taxon>Cucujiformia</taxon>
        <taxon>Curculionidae</taxon>
        <taxon>Dryophthorinae</taxon>
        <taxon>Sitophilus</taxon>
    </lineage>
</organism>
<keyword evidence="1" id="KW-0472">Membrane</keyword>
<reference evidence="5" key="1">
    <citation type="submission" date="2025-08" db="UniProtKB">
        <authorList>
            <consortium name="RefSeq"/>
        </authorList>
    </citation>
    <scope>IDENTIFICATION</scope>
    <source>
        <tissue evidence="5">Gonads</tissue>
    </source>
</reference>
<feature type="transmembrane region" description="Helical" evidence="1">
    <location>
        <begin position="202"/>
        <end position="223"/>
    </location>
</feature>
<dbReference type="PANTHER" id="PTHR11161">
    <property type="entry name" value="O-ACYLTRANSFERASE"/>
    <property type="match status" value="1"/>
</dbReference>
<dbReference type="GeneID" id="115883288"/>
<dbReference type="Pfam" id="PF20146">
    <property type="entry name" value="NRF"/>
    <property type="match status" value="1"/>
</dbReference>
<dbReference type="GO" id="GO:0016747">
    <property type="term" value="F:acyltransferase activity, transferring groups other than amino-acyl groups"/>
    <property type="evidence" value="ECO:0007669"/>
    <property type="project" value="InterPro"/>
</dbReference>
<feature type="chain" id="PRO_5026670487" evidence="2">
    <location>
        <begin position="19"/>
        <end position="680"/>
    </location>
</feature>
<dbReference type="InterPro" id="IPR052728">
    <property type="entry name" value="O2_lipid_transport_reg"/>
</dbReference>
<dbReference type="OrthoDB" id="118951at2759"/>
<dbReference type="SMART" id="SM00703">
    <property type="entry name" value="NRF"/>
    <property type="match status" value="1"/>
</dbReference>
<protein>
    <submittedName>
        <fullName evidence="5">Nose resistant to fluoxetine protein 6-like</fullName>
    </submittedName>
</protein>
<evidence type="ECO:0000313" key="4">
    <source>
        <dbReference type="Proteomes" id="UP000504635"/>
    </source>
</evidence>
<dbReference type="RefSeq" id="XP_030757478.1">
    <property type="nucleotide sequence ID" value="XM_030901618.1"/>
</dbReference>
<keyword evidence="1" id="KW-0812">Transmembrane</keyword>